<dbReference type="Proteomes" id="UP001595621">
    <property type="component" value="Unassembled WGS sequence"/>
</dbReference>
<feature type="compositionally biased region" description="Polar residues" evidence="1">
    <location>
        <begin position="78"/>
        <end position="87"/>
    </location>
</feature>
<keyword evidence="2" id="KW-0472">Membrane</keyword>
<protein>
    <submittedName>
        <fullName evidence="3">Arginine N-succinyltransferase</fullName>
    </submittedName>
</protein>
<proteinExistence type="predicted"/>
<organism evidence="3 4">
    <name type="scientific">Shewanella submarina</name>
    <dbReference type="NCBI Taxonomy" id="2016376"/>
    <lineage>
        <taxon>Bacteria</taxon>
        <taxon>Pseudomonadati</taxon>
        <taxon>Pseudomonadota</taxon>
        <taxon>Gammaproteobacteria</taxon>
        <taxon>Alteromonadales</taxon>
        <taxon>Shewanellaceae</taxon>
        <taxon>Shewanella</taxon>
    </lineage>
</organism>
<keyword evidence="2" id="KW-1133">Transmembrane helix</keyword>
<evidence type="ECO:0000313" key="4">
    <source>
        <dbReference type="Proteomes" id="UP001595621"/>
    </source>
</evidence>
<feature type="region of interest" description="Disordered" evidence="1">
    <location>
        <begin position="76"/>
        <end position="124"/>
    </location>
</feature>
<evidence type="ECO:0000313" key="3">
    <source>
        <dbReference type="EMBL" id="MFC3139567.1"/>
    </source>
</evidence>
<reference evidence="4" key="1">
    <citation type="journal article" date="2019" name="Int. J. Syst. Evol. Microbiol.">
        <title>The Global Catalogue of Microorganisms (GCM) 10K type strain sequencing project: providing services to taxonomists for standard genome sequencing and annotation.</title>
        <authorList>
            <consortium name="The Broad Institute Genomics Platform"/>
            <consortium name="The Broad Institute Genome Sequencing Center for Infectious Disease"/>
            <person name="Wu L."/>
            <person name="Ma J."/>
        </authorList>
    </citation>
    <scope>NUCLEOTIDE SEQUENCE [LARGE SCALE GENOMIC DNA]</scope>
    <source>
        <strain evidence="4">KCTC 52277</strain>
    </source>
</reference>
<keyword evidence="2" id="KW-0812">Transmembrane</keyword>
<dbReference type="RefSeq" id="WP_248936062.1">
    <property type="nucleotide sequence ID" value="NZ_JAKILF010000004.1"/>
</dbReference>
<keyword evidence="4" id="KW-1185">Reference proteome</keyword>
<feature type="transmembrane region" description="Helical" evidence="2">
    <location>
        <begin position="21"/>
        <end position="40"/>
    </location>
</feature>
<comment type="caution">
    <text evidence="3">The sequence shown here is derived from an EMBL/GenBank/DDBJ whole genome shotgun (WGS) entry which is preliminary data.</text>
</comment>
<sequence>MKKLQLSGNYTKQQGFSGVQVMLIVLAVILITTATSFYIIKTYIFPSPFTPVELNQQEAKTLDNKLAALGWETETRNDSQNAVQRGNTKYAVNDETNGTQAERSPAPQRGSDLAPEPYSESPADRLVSFSEKEVNAMIARSPDFAQRVAVDFSQDLASAKILIPVPEDFPVMPGQIVRVSAGLDIRLDADRRPVVALVGVSVMGVPIPNAWLGNIKRVNLVNEFGSGGFWTTFADGVEHISVTEGQLNIKLRP</sequence>
<gene>
    <name evidence="3" type="ORF">ACFOE0_15460</name>
</gene>
<evidence type="ECO:0000256" key="1">
    <source>
        <dbReference type="SAM" id="MobiDB-lite"/>
    </source>
</evidence>
<evidence type="ECO:0000256" key="2">
    <source>
        <dbReference type="SAM" id="Phobius"/>
    </source>
</evidence>
<name>A0ABV7GIM4_9GAMM</name>
<dbReference type="EMBL" id="JBHRTD010000017">
    <property type="protein sequence ID" value="MFC3139567.1"/>
    <property type="molecule type" value="Genomic_DNA"/>
</dbReference>
<accession>A0ABV7GIM4</accession>